<dbReference type="PANTHER" id="PTHR13847:SF285">
    <property type="entry name" value="FAD DEPENDENT OXIDOREDUCTASE DOMAIN-CONTAINING PROTEIN"/>
    <property type="match status" value="1"/>
</dbReference>
<dbReference type="InterPro" id="IPR036188">
    <property type="entry name" value="FAD/NAD-bd_sf"/>
</dbReference>
<dbReference type="AlphaFoldDB" id="A0A543C0F0"/>
<dbReference type="Pfam" id="PF01266">
    <property type="entry name" value="DAO"/>
    <property type="match status" value="1"/>
</dbReference>
<dbReference type="InterPro" id="IPR006076">
    <property type="entry name" value="FAD-dep_OxRdtase"/>
</dbReference>
<evidence type="ECO:0000313" key="3">
    <source>
        <dbReference type="Proteomes" id="UP000316096"/>
    </source>
</evidence>
<dbReference type="PANTHER" id="PTHR13847">
    <property type="entry name" value="SARCOSINE DEHYDROGENASE-RELATED"/>
    <property type="match status" value="1"/>
</dbReference>
<dbReference type="Proteomes" id="UP000316096">
    <property type="component" value="Unassembled WGS sequence"/>
</dbReference>
<feature type="domain" description="FAD dependent oxidoreductase" evidence="1">
    <location>
        <begin position="45"/>
        <end position="414"/>
    </location>
</feature>
<dbReference type="OrthoDB" id="9805852at2"/>
<dbReference type="Gene3D" id="3.30.9.10">
    <property type="entry name" value="D-Amino Acid Oxidase, subunit A, domain 2"/>
    <property type="match status" value="1"/>
</dbReference>
<protein>
    <submittedName>
        <fullName evidence="2">Glycine/D-amino acid oxidase-like deaminating enzyme</fullName>
    </submittedName>
</protein>
<dbReference type="SUPFAM" id="SSF51905">
    <property type="entry name" value="FAD/NAD(P)-binding domain"/>
    <property type="match status" value="1"/>
</dbReference>
<accession>A0A543C0F0</accession>
<keyword evidence="3" id="KW-1185">Reference proteome</keyword>
<evidence type="ECO:0000259" key="1">
    <source>
        <dbReference type="Pfam" id="PF01266"/>
    </source>
</evidence>
<sequence length="479" mass="51702">MRGPLASGEAVGRTAGFVNGDVSFWYRQAGLPSARRPLPGPREYDVCVVGGGFTGLWTAYYLKRARPGLRVAVLEKEFAGFGASGRNGGWLTAELAGSPAHYARAHGRQAVVAQQRAMFESVDEVIRVASAEGIEADIVKSGVLNVATNAAQRRRLHEELAEARAWGFTEADLRLLGADEREERLRVAGALDATYSPHCARVQPARLVQGLARAVEALGVDIFESTAVTEIRPRRGGRPAEAVTARGNVRAEYVIRATEGFTAGLAGQRRQWLPMNSSMIVTEPLGEDVWERIGWAGSELLGDHAHAYIYAQHTADGRIAIGGRGVPYRFGSGWDRRGATQPKTVAALGRMLGELFPAAAQAPVDHAWCGVLGVPRDWCSTAHVDHATGLGWAGGYVGTGVATTNLAGRTLRDLVLREDTALAGLPWVGRRVRPWEPEPLRWIGVQLIYTLYRAADRRESAGRSRTSGYARLAGLISGR</sequence>
<proteinExistence type="predicted"/>
<reference evidence="2 3" key="1">
    <citation type="submission" date="2019-06" db="EMBL/GenBank/DDBJ databases">
        <title>Sequencing the genomes of 1000 actinobacteria strains.</title>
        <authorList>
            <person name="Klenk H.-P."/>
        </authorList>
    </citation>
    <scope>NUCLEOTIDE SEQUENCE [LARGE SCALE GENOMIC DNA]</scope>
    <source>
        <strain evidence="2 3">DSM 102200</strain>
    </source>
</reference>
<dbReference type="Gene3D" id="3.50.50.60">
    <property type="entry name" value="FAD/NAD(P)-binding domain"/>
    <property type="match status" value="1"/>
</dbReference>
<dbReference type="EMBL" id="VFOZ01000002">
    <property type="protein sequence ID" value="TQL90564.1"/>
    <property type="molecule type" value="Genomic_DNA"/>
</dbReference>
<organism evidence="2 3">
    <name type="scientific">Actinoallomurus bryophytorum</name>
    <dbReference type="NCBI Taxonomy" id="1490222"/>
    <lineage>
        <taxon>Bacteria</taxon>
        <taxon>Bacillati</taxon>
        <taxon>Actinomycetota</taxon>
        <taxon>Actinomycetes</taxon>
        <taxon>Streptosporangiales</taxon>
        <taxon>Thermomonosporaceae</taxon>
        <taxon>Actinoallomurus</taxon>
    </lineage>
</organism>
<gene>
    <name evidence="2" type="ORF">FB559_7872</name>
</gene>
<comment type="caution">
    <text evidence="2">The sequence shown here is derived from an EMBL/GenBank/DDBJ whole genome shotgun (WGS) entry which is preliminary data.</text>
</comment>
<name>A0A543C0F0_9ACTN</name>
<evidence type="ECO:0000313" key="2">
    <source>
        <dbReference type="EMBL" id="TQL90564.1"/>
    </source>
</evidence>
<dbReference type="RefSeq" id="WP_141962577.1">
    <property type="nucleotide sequence ID" value="NZ_VFOZ01000002.1"/>
</dbReference>
<dbReference type="GO" id="GO:0005737">
    <property type="term" value="C:cytoplasm"/>
    <property type="evidence" value="ECO:0007669"/>
    <property type="project" value="TreeGrafter"/>
</dbReference>